<feature type="domain" description="Cytochrome b5 heme-binding" evidence="4">
    <location>
        <begin position="70"/>
        <end position="127"/>
    </location>
</feature>
<protein>
    <recommendedName>
        <fullName evidence="4">Cytochrome b5 heme-binding domain-containing protein</fullName>
    </recommendedName>
</protein>
<keyword evidence="3" id="KW-0472">Membrane</keyword>
<dbReference type="GeneID" id="8250152"/>
<organism evidence="5 6">
    <name type="scientific">Micromonas commoda (strain RCC299 / NOUM17 / CCMP2709)</name>
    <name type="common">Picoplanktonic green alga</name>
    <dbReference type="NCBI Taxonomy" id="296587"/>
    <lineage>
        <taxon>Eukaryota</taxon>
        <taxon>Viridiplantae</taxon>
        <taxon>Chlorophyta</taxon>
        <taxon>Mamiellophyceae</taxon>
        <taxon>Mamiellales</taxon>
        <taxon>Mamiellaceae</taxon>
        <taxon>Micromonas</taxon>
    </lineage>
</organism>
<evidence type="ECO:0000256" key="2">
    <source>
        <dbReference type="SAM" id="MobiDB-lite"/>
    </source>
</evidence>
<dbReference type="PROSITE" id="PS51257">
    <property type="entry name" value="PROKAR_LIPOPROTEIN"/>
    <property type="match status" value="1"/>
</dbReference>
<dbReference type="InParanoid" id="C1FE09"/>
<feature type="region of interest" description="Disordered" evidence="2">
    <location>
        <begin position="39"/>
        <end position="61"/>
    </location>
</feature>
<accession>C1FE09</accession>
<proteinExistence type="predicted"/>
<dbReference type="InterPro" id="IPR012171">
    <property type="entry name" value="Fatty_acid_desaturase"/>
</dbReference>
<keyword evidence="1" id="KW-0560">Oxidoreductase</keyword>
<feature type="transmembrane region" description="Helical" evidence="3">
    <location>
        <begin position="173"/>
        <end position="206"/>
    </location>
</feature>
<keyword evidence="3" id="KW-1133">Transmembrane helix</keyword>
<dbReference type="PROSITE" id="PS50255">
    <property type="entry name" value="CYTOCHROME_B5_2"/>
    <property type="match status" value="1"/>
</dbReference>
<feature type="transmembrane region" description="Helical" evidence="3">
    <location>
        <begin position="361"/>
        <end position="382"/>
    </location>
</feature>
<feature type="transmembrane region" description="Helical" evidence="3">
    <location>
        <begin position="294"/>
        <end position="313"/>
    </location>
</feature>
<evidence type="ECO:0000259" key="4">
    <source>
        <dbReference type="PROSITE" id="PS50255"/>
    </source>
</evidence>
<dbReference type="PANTHER" id="PTHR19353:SF19">
    <property type="entry name" value="DELTA(5) FATTY ACID DESATURASE C-RELATED"/>
    <property type="match status" value="1"/>
</dbReference>
<evidence type="ECO:0000313" key="6">
    <source>
        <dbReference type="Proteomes" id="UP000002009"/>
    </source>
</evidence>
<dbReference type="GO" id="GO:0006636">
    <property type="term" value="P:unsaturated fatty acid biosynthetic process"/>
    <property type="evidence" value="ECO:0007669"/>
    <property type="project" value="UniProtKB-ARBA"/>
</dbReference>
<dbReference type="InterPro" id="IPR036400">
    <property type="entry name" value="Cyt_B5-like_heme/steroid_sf"/>
</dbReference>
<dbReference type="SMART" id="SM01117">
    <property type="entry name" value="Cyt-b5"/>
    <property type="match status" value="1"/>
</dbReference>
<keyword evidence="3" id="KW-0812">Transmembrane</keyword>
<name>C1FE09_MICCC</name>
<dbReference type="OrthoDB" id="260091at2759"/>
<dbReference type="CDD" id="cd03506">
    <property type="entry name" value="Delta6-FADS-like"/>
    <property type="match status" value="1"/>
</dbReference>
<evidence type="ECO:0000256" key="3">
    <source>
        <dbReference type="SAM" id="Phobius"/>
    </source>
</evidence>
<dbReference type="AlphaFoldDB" id="C1FE09"/>
<dbReference type="GO" id="GO:0016717">
    <property type="term" value="F:oxidoreductase activity, acting on paired donors, with oxidation of a pair of donors resulting in the reduction of molecular oxygen to two molecules of water"/>
    <property type="evidence" value="ECO:0007669"/>
    <property type="project" value="UniProtKB-ARBA"/>
</dbReference>
<gene>
    <name evidence="5" type="ORF">MICPUN_55257</name>
</gene>
<dbReference type="Pfam" id="PF00173">
    <property type="entry name" value="Cyt-b5"/>
    <property type="match status" value="1"/>
</dbReference>
<reference evidence="5 6" key="1">
    <citation type="journal article" date="2009" name="Science">
        <title>Green evolution and dynamic adaptations revealed by genomes of the marine picoeukaryotes Micromonas.</title>
        <authorList>
            <person name="Worden A.Z."/>
            <person name="Lee J.H."/>
            <person name="Mock T."/>
            <person name="Rouze P."/>
            <person name="Simmons M.P."/>
            <person name="Aerts A.L."/>
            <person name="Allen A.E."/>
            <person name="Cuvelier M.L."/>
            <person name="Derelle E."/>
            <person name="Everett M.V."/>
            <person name="Foulon E."/>
            <person name="Grimwood J."/>
            <person name="Gundlach H."/>
            <person name="Henrissat B."/>
            <person name="Napoli C."/>
            <person name="McDonald S.M."/>
            <person name="Parker M.S."/>
            <person name="Rombauts S."/>
            <person name="Salamov A."/>
            <person name="Von Dassow P."/>
            <person name="Badger J.H."/>
            <person name="Coutinho P.M."/>
            <person name="Demir E."/>
            <person name="Dubchak I."/>
            <person name="Gentemann C."/>
            <person name="Eikrem W."/>
            <person name="Gready J.E."/>
            <person name="John U."/>
            <person name="Lanier W."/>
            <person name="Lindquist E.A."/>
            <person name="Lucas S."/>
            <person name="Mayer K.F."/>
            <person name="Moreau H."/>
            <person name="Not F."/>
            <person name="Otillar R."/>
            <person name="Panaud O."/>
            <person name="Pangilinan J."/>
            <person name="Paulsen I."/>
            <person name="Piegu B."/>
            <person name="Poliakov A."/>
            <person name="Robbens S."/>
            <person name="Schmutz J."/>
            <person name="Toulza E."/>
            <person name="Wyss T."/>
            <person name="Zelensky A."/>
            <person name="Zhou K."/>
            <person name="Armbrust E.V."/>
            <person name="Bhattacharya D."/>
            <person name="Goodenough U.W."/>
            <person name="Van de Peer Y."/>
            <person name="Grigoriev I.V."/>
        </authorList>
    </citation>
    <scope>NUCLEOTIDE SEQUENCE [LARGE SCALE GENOMIC DNA]</scope>
    <source>
        <strain evidence="6">RCC299 / NOUM17</strain>
    </source>
</reference>
<sequence>MHKKVAHPNEIHNTTTILWHILQACKGGDDVIAHSCSPHNPEMGKGGNASMVKNRSPAREANRCRKVTQIRGQVYDITDFAESHPGGAQLLALAVGRDATILFESHHIRTEIVDRVLKTLPKVDDIDKLFPDEEFPAPLDSPVYRKIQQRVRDEILAPLERTKGRAATGRGGCLLDMAAVVAFFFTSLSLYIACPSIMTGIILGLAGYWSGTGLQHTANHGGLCRSSYWNQFWGWFGSDVVIGKSSLEWRYHHTVSHHSYCNDINRDQDVYTSFPLIRLDETQPWSWYHTFQPIYTPFIWPLLYLAAQIGDFVNIFIYKASPGVEYTGITPIEVALYVFGKIFHVSITLAIPVYLHGWAKIWAPFVVYSCFGSFVLCWFFIVSHNLDGLRPHQFSHTTRNDWGRWQIETSASWGNVFWSFLSGGLNYQIEHHLFPGVAHNLYPLMQPIIKQECVNEGIQYNGFDGYFGIVPITFKMFCFLKKMSLNPSKTK</sequence>
<dbReference type="KEGG" id="mis:MICPUN_55257"/>
<dbReference type="PANTHER" id="PTHR19353">
    <property type="entry name" value="FATTY ACID DESATURASE 2"/>
    <property type="match status" value="1"/>
</dbReference>
<dbReference type="Gene3D" id="3.10.120.10">
    <property type="entry name" value="Cytochrome b5-like heme/steroid binding domain"/>
    <property type="match status" value="1"/>
</dbReference>
<dbReference type="InterPro" id="IPR001199">
    <property type="entry name" value="Cyt_B5-like_heme/steroid-bd"/>
</dbReference>
<dbReference type="SUPFAM" id="SSF55856">
    <property type="entry name" value="Cytochrome b5-like heme/steroid binding domain"/>
    <property type="match status" value="1"/>
</dbReference>
<dbReference type="eggNOG" id="KOG4232">
    <property type="taxonomic scope" value="Eukaryota"/>
</dbReference>
<dbReference type="RefSeq" id="XP_002507621.1">
    <property type="nucleotide sequence ID" value="XM_002507575.1"/>
</dbReference>
<dbReference type="GO" id="GO:0042759">
    <property type="term" value="P:long-chain fatty acid biosynthetic process"/>
    <property type="evidence" value="ECO:0007669"/>
    <property type="project" value="UniProtKB-ARBA"/>
</dbReference>
<dbReference type="Proteomes" id="UP000002009">
    <property type="component" value="Chromosome 1"/>
</dbReference>
<dbReference type="OMA" id="GGAFWIE"/>
<feature type="transmembrane region" description="Helical" evidence="3">
    <location>
        <begin position="334"/>
        <end position="355"/>
    </location>
</feature>
<dbReference type="EMBL" id="CP001574">
    <property type="protein sequence ID" value="ACO68879.1"/>
    <property type="molecule type" value="Genomic_DNA"/>
</dbReference>
<evidence type="ECO:0000256" key="1">
    <source>
        <dbReference type="ARBA" id="ARBA00023002"/>
    </source>
</evidence>
<dbReference type="PIRSF" id="PIRSF015921">
    <property type="entry name" value="FA_sphinglp_des"/>
    <property type="match status" value="1"/>
</dbReference>
<dbReference type="Pfam" id="PF00487">
    <property type="entry name" value="FA_desaturase"/>
    <property type="match status" value="1"/>
</dbReference>
<dbReference type="STRING" id="296587.C1FE09"/>
<dbReference type="GO" id="GO:0016020">
    <property type="term" value="C:membrane"/>
    <property type="evidence" value="ECO:0007669"/>
    <property type="project" value="TreeGrafter"/>
</dbReference>
<keyword evidence="6" id="KW-1185">Reference proteome</keyword>
<dbReference type="InterPro" id="IPR005804">
    <property type="entry name" value="FA_desaturase_dom"/>
</dbReference>
<evidence type="ECO:0000313" key="5">
    <source>
        <dbReference type="EMBL" id="ACO68879.1"/>
    </source>
</evidence>